<feature type="non-terminal residue" evidence="2">
    <location>
        <position position="1"/>
    </location>
</feature>
<dbReference type="EMBL" id="UINC01094910">
    <property type="protein sequence ID" value="SVC50551.1"/>
    <property type="molecule type" value="Genomic_DNA"/>
</dbReference>
<reference evidence="2" key="1">
    <citation type="submission" date="2018-05" db="EMBL/GenBank/DDBJ databases">
        <authorList>
            <person name="Lanie J.A."/>
            <person name="Ng W.-L."/>
            <person name="Kazmierczak K.M."/>
            <person name="Andrzejewski T.M."/>
            <person name="Davidsen T.M."/>
            <person name="Wayne K.J."/>
            <person name="Tettelin H."/>
            <person name="Glass J.I."/>
            <person name="Rusch D."/>
            <person name="Podicherti R."/>
            <person name="Tsui H.-C.T."/>
            <person name="Winkler M.E."/>
        </authorList>
    </citation>
    <scope>NUCLEOTIDE SEQUENCE</scope>
</reference>
<feature type="transmembrane region" description="Helical" evidence="1">
    <location>
        <begin position="42"/>
        <end position="61"/>
    </location>
</feature>
<evidence type="ECO:0000256" key="1">
    <source>
        <dbReference type="SAM" id="Phobius"/>
    </source>
</evidence>
<keyword evidence="1" id="KW-1133">Transmembrane helix</keyword>
<name>A0A382MT84_9ZZZZ</name>
<feature type="transmembrane region" description="Helical" evidence="1">
    <location>
        <begin position="327"/>
        <end position="344"/>
    </location>
</feature>
<feature type="transmembrane region" description="Helical" evidence="1">
    <location>
        <begin position="236"/>
        <end position="255"/>
    </location>
</feature>
<gene>
    <name evidence="2" type="ORF">METZ01_LOCUS303405</name>
</gene>
<feature type="transmembrane region" description="Helical" evidence="1">
    <location>
        <begin position="15"/>
        <end position="33"/>
    </location>
</feature>
<feature type="transmembrane region" description="Helical" evidence="1">
    <location>
        <begin position="356"/>
        <end position="377"/>
    </location>
</feature>
<proteinExistence type="predicted"/>
<feature type="transmembrane region" description="Helical" evidence="1">
    <location>
        <begin position="297"/>
        <end position="315"/>
    </location>
</feature>
<feature type="transmembrane region" description="Helical" evidence="1">
    <location>
        <begin position="261"/>
        <end position="277"/>
    </location>
</feature>
<organism evidence="2">
    <name type="scientific">marine metagenome</name>
    <dbReference type="NCBI Taxonomy" id="408172"/>
    <lineage>
        <taxon>unclassified sequences</taxon>
        <taxon>metagenomes</taxon>
        <taxon>ecological metagenomes</taxon>
    </lineage>
</organism>
<protein>
    <submittedName>
        <fullName evidence="2">Uncharacterized protein</fullName>
    </submittedName>
</protein>
<feature type="non-terminal residue" evidence="2">
    <location>
        <position position="380"/>
    </location>
</feature>
<feature type="transmembrane region" description="Helical" evidence="1">
    <location>
        <begin position="67"/>
        <end position="86"/>
    </location>
</feature>
<evidence type="ECO:0000313" key="2">
    <source>
        <dbReference type="EMBL" id="SVC50551.1"/>
    </source>
</evidence>
<keyword evidence="1" id="KW-0472">Membrane</keyword>
<sequence>SRPIPLLDPEPLNRMQTGFVMLLATGGLLAIYLPKARKLEKLLPPAIAVVCLLSVQIWASYADDMHISQSFLAISVFVGSALYLAATGELRMELKQVGKRDARLVELQRRQALATALEKGQLAEISEVDPKLLAEPGSSVASTSAMTMAEKPLDIAQGGNLYHFADEELAAKATEDPTGALAKSISQAISRGGMKMADAELYALIDKQRKRRRKSGSQYNSEGLDLLVGDIHHRPIIVLSFIAVTTFAACGFAWLNGQLNSGLMLMVSLFALALTWVSRQRAKIHHLRLPDINGVEMPFFVTMGSLALIYLVGHFGPLGSQFNQLDLLVLTFGLLGLAVISLYGREDLPWRIPSAVEAIITMLVISRLAGALLFNAVPFP</sequence>
<keyword evidence="1" id="KW-0812">Transmembrane</keyword>
<dbReference type="AlphaFoldDB" id="A0A382MT84"/>
<accession>A0A382MT84</accession>